<dbReference type="InterPro" id="IPR045759">
    <property type="entry name" value="Ap4A_phos1/2_N"/>
</dbReference>
<evidence type="ECO:0000259" key="1">
    <source>
        <dbReference type="Pfam" id="PF09830"/>
    </source>
</evidence>
<organism evidence="3 4">
    <name type="scientific">Leptolyngbya subtilissima DQ-A4</name>
    <dbReference type="NCBI Taxonomy" id="2933933"/>
    <lineage>
        <taxon>Bacteria</taxon>
        <taxon>Bacillati</taxon>
        <taxon>Cyanobacteriota</taxon>
        <taxon>Cyanophyceae</taxon>
        <taxon>Leptolyngbyales</taxon>
        <taxon>Leptolyngbyaceae</taxon>
        <taxon>Leptolyngbya group</taxon>
        <taxon>Leptolyngbya</taxon>
    </lineage>
</organism>
<dbReference type="PANTHER" id="PTHR38420:SF1">
    <property type="entry name" value="PUTATIVE (AFU_ORTHOLOGUE AFUA_5G14690)-RELATED"/>
    <property type="match status" value="1"/>
</dbReference>
<dbReference type="PANTHER" id="PTHR38420">
    <property type="entry name" value="AP-4-A PHOSPHORYLASE II"/>
    <property type="match status" value="1"/>
</dbReference>
<evidence type="ECO:0000313" key="4">
    <source>
        <dbReference type="Proteomes" id="UP001482513"/>
    </source>
</evidence>
<dbReference type="InterPro" id="IPR009163">
    <property type="entry name" value="Ap4A_phos1/2"/>
</dbReference>
<dbReference type="Pfam" id="PF09830">
    <property type="entry name" value="ATP_transf"/>
    <property type="match status" value="1"/>
</dbReference>
<dbReference type="Proteomes" id="UP001482513">
    <property type="component" value="Unassembled WGS sequence"/>
</dbReference>
<name>A0ABV0K2M9_9CYAN</name>
<sequence length="300" mass="33313">MEHFPEVELAPGALWSKIQQQTRHAQSCGALQPIDTRYEFLEQGGMRFLVRILANLARKEKADLAQQSQQRMGKPVNPFLPYDPDLFVANLSATHLCLLNKYNVVDHHILIVTRAYEDQDSWLTLADFEALATCMADIDGLAFYNGGRLAGASQRHKHLQLVPPPLCPDRGPLPLATVVADLALKPTSAPVASPRLPFHHAIAALQEGAFPKGKTLLETYLALLTHLGVDWSQPPQAFPYNLLITREWMMAVARRQDHYQSIPVNSLGFAGSLLVKNPEQLDLLKAFGPMTVLQQVACSR</sequence>
<feature type="domain" description="Ap4A phosphorylase 1/2 N-terminal" evidence="2">
    <location>
        <begin position="7"/>
        <end position="180"/>
    </location>
</feature>
<dbReference type="Pfam" id="PF19327">
    <property type="entry name" value="Ap4A_phos_N"/>
    <property type="match status" value="1"/>
</dbReference>
<feature type="domain" description="ATP adenylyltransferase C-terminal" evidence="1">
    <location>
        <begin position="194"/>
        <end position="298"/>
    </location>
</feature>
<dbReference type="RefSeq" id="WP_190701106.1">
    <property type="nucleotide sequence ID" value="NZ_JAMPKX010000003.1"/>
</dbReference>
<gene>
    <name evidence="3" type="ORF">NC992_09145</name>
</gene>
<dbReference type="InterPro" id="IPR019200">
    <property type="entry name" value="ATP_adenylylTrfase_C"/>
</dbReference>
<keyword evidence="4" id="KW-1185">Reference proteome</keyword>
<evidence type="ECO:0000313" key="3">
    <source>
        <dbReference type="EMBL" id="MEP0947036.1"/>
    </source>
</evidence>
<evidence type="ECO:0000259" key="2">
    <source>
        <dbReference type="Pfam" id="PF19327"/>
    </source>
</evidence>
<dbReference type="InterPro" id="IPR036265">
    <property type="entry name" value="HIT-like_sf"/>
</dbReference>
<comment type="caution">
    <text evidence="3">The sequence shown here is derived from an EMBL/GenBank/DDBJ whole genome shotgun (WGS) entry which is preliminary data.</text>
</comment>
<dbReference type="Gene3D" id="3.30.428.70">
    <property type="match status" value="1"/>
</dbReference>
<protein>
    <submittedName>
        <fullName evidence="3">Phosphorylase</fullName>
    </submittedName>
</protein>
<accession>A0ABV0K2M9</accession>
<dbReference type="InterPro" id="IPR043171">
    <property type="entry name" value="Ap4A_phos1/2-like"/>
</dbReference>
<proteinExistence type="predicted"/>
<dbReference type="SUPFAM" id="SSF54197">
    <property type="entry name" value="HIT-like"/>
    <property type="match status" value="1"/>
</dbReference>
<dbReference type="PIRSF" id="PIRSF000846">
    <property type="entry name" value="ATP_adenylyltr"/>
    <property type="match status" value="1"/>
</dbReference>
<reference evidence="3 4" key="1">
    <citation type="submission" date="2022-04" db="EMBL/GenBank/DDBJ databases">
        <title>Positive selection, recombination, and allopatry shape intraspecific diversity of widespread and dominant cyanobacteria.</title>
        <authorList>
            <person name="Wei J."/>
            <person name="Shu W."/>
            <person name="Hu C."/>
        </authorList>
    </citation>
    <scope>NUCLEOTIDE SEQUENCE [LARGE SCALE GENOMIC DNA]</scope>
    <source>
        <strain evidence="3 4">DQ-A4</strain>
    </source>
</reference>
<dbReference type="EMBL" id="JAMPKX010000003">
    <property type="protein sequence ID" value="MEP0947036.1"/>
    <property type="molecule type" value="Genomic_DNA"/>
</dbReference>